<name>A0A9W6EYW2_9CHLO</name>
<dbReference type="Proteomes" id="UP001165080">
    <property type="component" value="Unassembled WGS sequence"/>
</dbReference>
<sequence length="270" mass="29724">MSRWAWIRRSLGLDPEISGPGSGDLRAWIRRSLGLDPLAWLAWRLRARELVWGAQYSDALLAYRDLLAQVDVLEQRMASMAGNEHLLLRAVEDQHALIDTLRQQVATMTESLGLLLGGVERNKSILALMSDAAAQVRRYSFRRRTSRPEWSSWDTEARRQAAAHNPVSVSARLSTLEARIGDMADAVAALARAQTLMAHGAVTPAGRAAAGREGPAAVGSRRQSSTGRESSGGRRHVAERHVAERHVAEKIEKLPNPVHLLSTRGSSWKP</sequence>
<proteinExistence type="predicted"/>
<comment type="caution">
    <text evidence="2">The sequence shown here is derived from an EMBL/GenBank/DDBJ whole genome shotgun (WGS) entry which is preliminary data.</text>
</comment>
<feature type="compositionally biased region" description="Low complexity" evidence="1">
    <location>
        <begin position="206"/>
        <end position="229"/>
    </location>
</feature>
<accession>A0A9W6EYW2</accession>
<dbReference type="EMBL" id="BRXU01000003">
    <property type="protein sequence ID" value="GLC50172.1"/>
    <property type="molecule type" value="Genomic_DNA"/>
</dbReference>
<evidence type="ECO:0000313" key="2">
    <source>
        <dbReference type="EMBL" id="GLC50172.1"/>
    </source>
</evidence>
<feature type="region of interest" description="Disordered" evidence="1">
    <location>
        <begin position="206"/>
        <end position="270"/>
    </location>
</feature>
<protein>
    <submittedName>
        <fullName evidence="2">Uncharacterized protein</fullName>
    </submittedName>
</protein>
<evidence type="ECO:0000313" key="3">
    <source>
        <dbReference type="Proteomes" id="UP001165080"/>
    </source>
</evidence>
<reference evidence="2 3" key="1">
    <citation type="journal article" date="2023" name="Commun. Biol.">
        <title>Reorganization of the ancestral sex-determining regions during the evolution of trioecy in Pleodorina starrii.</title>
        <authorList>
            <person name="Takahashi K."/>
            <person name="Suzuki S."/>
            <person name="Kawai-Toyooka H."/>
            <person name="Yamamoto K."/>
            <person name="Hamaji T."/>
            <person name="Ootsuki R."/>
            <person name="Yamaguchi H."/>
            <person name="Kawachi M."/>
            <person name="Higashiyama T."/>
            <person name="Nozaki H."/>
        </authorList>
    </citation>
    <scope>NUCLEOTIDE SEQUENCE [LARGE SCALE GENOMIC DNA]</scope>
    <source>
        <strain evidence="2 3">NIES-4479</strain>
    </source>
</reference>
<feature type="compositionally biased region" description="Basic and acidic residues" evidence="1">
    <location>
        <begin position="239"/>
        <end position="253"/>
    </location>
</feature>
<evidence type="ECO:0000256" key="1">
    <source>
        <dbReference type="SAM" id="MobiDB-lite"/>
    </source>
</evidence>
<organism evidence="2 3">
    <name type="scientific">Pleodorina starrii</name>
    <dbReference type="NCBI Taxonomy" id="330485"/>
    <lineage>
        <taxon>Eukaryota</taxon>
        <taxon>Viridiplantae</taxon>
        <taxon>Chlorophyta</taxon>
        <taxon>core chlorophytes</taxon>
        <taxon>Chlorophyceae</taxon>
        <taxon>CS clade</taxon>
        <taxon>Chlamydomonadales</taxon>
        <taxon>Volvocaceae</taxon>
        <taxon>Pleodorina</taxon>
    </lineage>
</organism>
<keyword evidence="3" id="KW-1185">Reference proteome</keyword>
<dbReference type="AlphaFoldDB" id="A0A9W6EYW2"/>
<gene>
    <name evidence="2" type="primary">PLEST000329</name>
    <name evidence="2" type="ORF">PLESTB_000350400</name>
</gene>